<accession>A0A9E7MQ43</accession>
<proteinExistence type="predicted"/>
<reference evidence="1" key="1">
    <citation type="submission" date="2022-05" db="EMBL/GenBank/DDBJ databases">
        <authorList>
            <person name="Friedrich I."/>
            <person name="Poehlein A."/>
            <person name="Schneider D."/>
            <person name="Hertel R."/>
            <person name="Daniel R."/>
        </authorList>
    </citation>
    <scope>NUCLEOTIDE SEQUENCE</scope>
</reference>
<sequence length="708" mass="78948">MHEESPLWAAIELWGKLTGVKVGADGEVKAHTIGDWNVRDAYHGLREALKLDPTEITATLMFKVYVMDWLKSATTNMQDLLDNPDKIGAQVTTAKKLLAIIDRDEIVEARDAFIERLREGLAHYGAADREDVKALLAKPDVVAILRRDALRSLQNLRVDQFLDGQGEDPQVKPVYVESIRQYWNINSFLGAMTATPSGVCLAMIRDPFIYDTFFAFAIRNGANLFVLTDVPEHAHPLASKMARRPDKAMDARISRNWYPYELLNVDWDEEGRLIFAASEETGVAVYDEDGVKTKKIGEIGAHETIWLTMMLDLIVQKFWKQGFKAPQLSYTGEMIRPENEMALLARAAHLPTTNVKTLGLPALTVADIGPDAAHDEKALGKKGGDHNAWLERRYAPALSDAPLNLLGHAGDVYKITPADGQAVKVAEKDKERALKPFFSHDIAAARKVATIEPMRLTAFGPAEQLDADRKFLARATYAKQVQVLADAEYERRKDEVLAWFQAKVTANRARLLEVAALGEVWVARSSREGCSSYAVGHGAEHRVGEGQGRQTYSRFLMTYDISIPSKNLDYGDLASRHAGFSLGSYENYGRGEVCAVNEAKATYTAIFSPHTAADIAWLCGVAVQDLPDVLQHHDVKADHAGNHLLNRIDPVAWMVRNPWLKLDFRVKAPLSKSGRKALEKLYPHPRPPEHLNCFRRTRENGGYEPLIA</sequence>
<dbReference type="Proteomes" id="UP001056685">
    <property type="component" value="Segment"/>
</dbReference>
<dbReference type="EMBL" id="ON529852">
    <property type="protein sequence ID" value="USN14075.1"/>
    <property type="molecule type" value="Genomic_DNA"/>
</dbReference>
<evidence type="ECO:0000313" key="1">
    <source>
        <dbReference type="EMBL" id="USN14075.1"/>
    </source>
</evidence>
<organism evidence="1 2">
    <name type="scientific">Brevundimonas phage vB_BpoS-Kabachok</name>
    <dbReference type="NCBI Taxonomy" id="2948600"/>
    <lineage>
        <taxon>Viruses</taxon>
        <taxon>Duplodnaviria</taxon>
        <taxon>Heunggongvirae</taxon>
        <taxon>Uroviricota</taxon>
        <taxon>Caudoviricetes</taxon>
        <taxon>Jeanschmidtviridae</taxon>
        <taxon>Marchewkavirus</taxon>
        <taxon>Marchewkavirus kabachok</taxon>
    </lineage>
</organism>
<evidence type="ECO:0000313" key="2">
    <source>
        <dbReference type="Proteomes" id="UP001056685"/>
    </source>
</evidence>
<name>A0A9E7MQ43_9CAUD</name>
<keyword evidence="2" id="KW-1185">Reference proteome</keyword>
<protein>
    <submittedName>
        <fullName evidence="1">Uncharacterized protein</fullName>
    </submittedName>
</protein>
<gene>
    <name evidence="1" type="ORF">KABACHOK_02390</name>
</gene>